<feature type="domain" description="Solute-binding protein family 3/N-terminal" evidence="3">
    <location>
        <begin position="28"/>
        <end position="245"/>
    </location>
</feature>
<evidence type="ECO:0000259" key="3">
    <source>
        <dbReference type="SMART" id="SM00062"/>
    </source>
</evidence>
<keyword evidence="2" id="KW-0732">Signal</keyword>
<evidence type="ECO:0000256" key="1">
    <source>
        <dbReference type="ARBA" id="ARBA00010333"/>
    </source>
</evidence>
<dbReference type="Pfam" id="PF00497">
    <property type="entry name" value="SBP_bac_3"/>
    <property type="match status" value="1"/>
</dbReference>
<evidence type="ECO:0000313" key="4">
    <source>
        <dbReference type="EMBL" id="RDH46493.1"/>
    </source>
</evidence>
<dbReference type="Gene3D" id="3.40.190.10">
    <property type="entry name" value="Periplasmic binding protein-like II"/>
    <property type="match status" value="2"/>
</dbReference>
<dbReference type="SMART" id="SM00062">
    <property type="entry name" value="PBPb"/>
    <property type="match status" value="1"/>
</dbReference>
<dbReference type="EMBL" id="NDXW01000001">
    <property type="protein sequence ID" value="RDH46493.1"/>
    <property type="molecule type" value="Genomic_DNA"/>
</dbReference>
<comment type="caution">
    <text evidence="4">The sequence shown here is derived from an EMBL/GenBank/DDBJ whole genome shotgun (WGS) entry which is preliminary data.</text>
</comment>
<protein>
    <recommendedName>
        <fullName evidence="3">Solute-binding protein family 3/N-terminal domain-containing protein</fullName>
    </recommendedName>
</protein>
<keyword evidence="5" id="KW-1185">Reference proteome</keyword>
<dbReference type="PANTHER" id="PTHR35936:SF25">
    <property type="entry name" value="ABC TRANSPORTER SUBSTRATE-BINDING PROTEIN"/>
    <property type="match status" value="1"/>
</dbReference>
<dbReference type="PANTHER" id="PTHR35936">
    <property type="entry name" value="MEMBRANE-BOUND LYTIC MUREIN TRANSGLYCOSYLASE F"/>
    <property type="match status" value="1"/>
</dbReference>
<dbReference type="AlphaFoldDB" id="A0A4P9VSA0"/>
<dbReference type="SUPFAM" id="SSF53850">
    <property type="entry name" value="Periplasmic binding protein-like II"/>
    <property type="match status" value="1"/>
</dbReference>
<gene>
    <name evidence="4" type="ORF">B9G39_25220</name>
</gene>
<name>A0A4P9VSA0_9GAMM</name>
<dbReference type="Proteomes" id="UP000257039">
    <property type="component" value="Unassembled WGS sequence"/>
</dbReference>
<reference evidence="4 5" key="1">
    <citation type="submission" date="2017-04" db="EMBL/GenBank/DDBJ databases">
        <title>Draft genome sequence of Zooshikella ganghwensis VG4 isolated from Red Sea sediments.</title>
        <authorList>
            <person name="Rehman Z."/>
            <person name="Alam I."/>
            <person name="Kamau A."/>
            <person name="Bajic V."/>
            <person name="Leiknes T."/>
        </authorList>
    </citation>
    <scope>NUCLEOTIDE SEQUENCE [LARGE SCALE GENOMIC DNA]</scope>
    <source>
        <strain evidence="4 5">VG4</strain>
    </source>
</reference>
<evidence type="ECO:0000256" key="2">
    <source>
        <dbReference type="ARBA" id="ARBA00022729"/>
    </source>
</evidence>
<sequence>MFNEANLFGVNLYAIALVATLPPVLCKELKFAATEWPPYSGANLKGNGFSPQLIRKIFSDNNVEVQVFILPWARALKGTMEGNYDGLLDVWYSEERAKNLHFTDPYMFNRIKFIKRSNSNISFNELADLKPYKIGIVRDYAYNEAFDSSKEIAKISERTFIINFYKLLHHRIDLTLEDELVARHEIKKISPLLFKEVEFLPKVLSENKLHVAFSKDNESLTEVFNKKLEKMQKDGSMLQLMLEHDFFVEIKPSQ</sequence>
<proteinExistence type="inferred from homology"/>
<evidence type="ECO:0000313" key="5">
    <source>
        <dbReference type="Proteomes" id="UP000257039"/>
    </source>
</evidence>
<dbReference type="InterPro" id="IPR001638">
    <property type="entry name" value="Solute-binding_3/MltF_N"/>
</dbReference>
<accession>A0A4P9VSA0</accession>
<comment type="similarity">
    <text evidence="1">Belongs to the bacterial solute-binding protein 3 family.</text>
</comment>
<organism evidence="4 5">
    <name type="scientific">Zooshikella ganghwensis</name>
    <dbReference type="NCBI Taxonomy" id="202772"/>
    <lineage>
        <taxon>Bacteria</taxon>
        <taxon>Pseudomonadati</taxon>
        <taxon>Pseudomonadota</taxon>
        <taxon>Gammaproteobacteria</taxon>
        <taxon>Oceanospirillales</taxon>
        <taxon>Zooshikellaceae</taxon>
        <taxon>Zooshikella</taxon>
    </lineage>
</organism>